<dbReference type="PANTHER" id="PTHR43775:SF37">
    <property type="entry name" value="SI:DKEY-61P9.11"/>
    <property type="match status" value="1"/>
</dbReference>
<dbReference type="InterPro" id="IPR006162">
    <property type="entry name" value="Ppantetheine_attach_site"/>
</dbReference>
<dbReference type="InterPro" id="IPR009081">
    <property type="entry name" value="PP-bd_ACP"/>
</dbReference>
<dbReference type="InterPro" id="IPR014030">
    <property type="entry name" value="Ketoacyl_synth_N"/>
</dbReference>
<dbReference type="Pfam" id="PF02801">
    <property type="entry name" value="Ketoacyl-synt_C"/>
    <property type="match status" value="1"/>
</dbReference>
<dbReference type="GO" id="GO:0005737">
    <property type="term" value="C:cytoplasm"/>
    <property type="evidence" value="ECO:0007669"/>
    <property type="project" value="UniProtKB-SubCell"/>
</dbReference>
<evidence type="ECO:0000256" key="1">
    <source>
        <dbReference type="ARBA" id="ARBA00004496"/>
    </source>
</evidence>
<dbReference type="InterPro" id="IPR020806">
    <property type="entry name" value="PKS_PP-bd"/>
</dbReference>
<accession>A0A937G3G0</accession>
<evidence type="ECO:0000256" key="8">
    <source>
        <dbReference type="SAM" id="MobiDB-lite"/>
    </source>
</evidence>
<dbReference type="InterPro" id="IPR036736">
    <property type="entry name" value="ACP-like_sf"/>
</dbReference>
<dbReference type="Pfam" id="PF00550">
    <property type="entry name" value="PP-binding"/>
    <property type="match status" value="2"/>
</dbReference>
<evidence type="ECO:0000313" key="12">
    <source>
        <dbReference type="Proteomes" id="UP000614216"/>
    </source>
</evidence>
<dbReference type="Pfam" id="PF00109">
    <property type="entry name" value="ketoacyl-synt"/>
    <property type="match status" value="1"/>
</dbReference>
<feature type="compositionally biased region" description="Low complexity" evidence="8">
    <location>
        <begin position="118"/>
        <end position="132"/>
    </location>
</feature>
<dbReference type="SMART" id="SM01294">
    <property type="entry name" value="PKS_PP_betabranch"/>
    <property type="match status" value="2"/>
</dbReference>
<comment type="pathway">
    <text evidence="2">Antibiotic biosynthesis.</text>
</comment>
<comment type="subcellular location">
    <subcellularLocation>
        <location evidence="1">Cytoplasm</location>
    </subcellularLocation>
</comment>
<evidence type="ECO:0000256" key="5">
    <source>
        <dbReference type="ARBA" id="ARBA00022553"/>
    </source>
</evidence>
<dbReference type="AlphaFoldDB" id="A0A937G3G0"/>
<dbReference type="Gene3D" id="3.40.47.10">
    <property type="match status" value="1"/>
</dbReference>
<dbReference type="SUPFAM" id="SSF53901">
    <property type="entry name" value="Thiolase-like"/>
    <property type="match status" value="1"/>
</dbReference>
<dbReference type="PROSITE" id="PS52004">
    <property type="entry name" value="KS3_2"/>
    <property type="match status" value="1"/>
</dbReference>
<feature type="domain" description="Ketosynthase family 3 (KS3)" evidence="10">
    <location>
        <begin position="216"/>
        <end position="650"/>
    </location>
</feature>
<dbReference type="CDD" id="cd00833">
    <property type="entry name" value="PKS"/>
    <property type="match status" value="1"/>
</dbReference>
<dbReference type="GO" id="GO:0005886">
    <property type="term" value="C:plasma membrane"/>
    <property type="evidence" value="ECO:0007669"/>
    <property type="project" value="TreeGrafter"/>
</dbReference>
<dbReference type="Pfam" id="PF00975">
    <property type="entry name" value="Thioesterase"/>
    <property type="match status" value="1"/>
</dbReference>
<feature type="domain" description="Carrier" evidence="9">
    <location>
        <begin position="879"/>
        <end position="953"/>
    </location>
</feature>
<organism evidence="11 12">
    <name type="scientific">Fulvivirga marina</name>
    <dbReference type="NCBI Taxonomy" id="2494733"/>
    <lineage>
        <taxon>Bacteria</taxon>
        <taxon>Pseudomonadati</taxon>
        <taxon>Bacteroidota</taxon>
        <taxon>Cytophagia</taxon>
        <taxon>Cytophagales</taxon>
        <taxon>Fulvivirgaceae</taxon>
        <taxon>Fulvivirga</taxon>
    </lineage>
</organism>
<keyword evidence="5" id="KW-0597">Phosphoprotein</keyword>
<dbReference type="InterPro" id="IPR001031">
    <property type="entry name" value="Thioesterase"/>
</dbReference>
<comment type="caution">
    <text evidence="11">The sequence shown here is derived from an EMBL/GenBank/DDBJ whole genome shotgun (WGS) entry which is preliminary data.</text>
</comment>
<dbReference type="GO" id="GO:0071770">
    <property type="term" value="P:DIM/DIP cell wall layer assembly"/>
    <property type="evidence" value="ECO:0007669"/>
    <property type="project" value="TreeGrafter"/>
</dbReference>
<evidence type="ECO:0000256" key="3">
    <source>
        <dbReference type="ARBA" id="ARBA00022450"/>
    </source>
</evidence>
<dbReference type="GO" id="GO:0031177">
    <property type="term" value="F:phosphopantetheine binding"/>
    <property type="evidence" value="ECO:0007669"/>
    <property type="project" value="InterPro"/>
</dbReference>
<evidence type="ECO:0000256" key="6">
    <source>
        <dbReference type="ARBA" id="ARBA00022679"/>
    </source>
</evidence>
<dbReference type="RefSeq" id="WP_202859119.1">
    <property type="nucleotide sequence ID" value="NZ_JAEUGD010000067.1"/>
</dbReference>
<evidence type="ECO:0000313" key="11">
    <source>
        <dbReference type="EMBL" id="MBL6449571.1"/>
    </source>
</evidence>
<dbReference type="InterPro" id="IPR054514">
    <property type="entry name" value="RhiE-like_linker"/>
</dbReference>
<keyword evidence="3" id="KW-0596">Phosphopantetheine</keyword>
<sequence>MTVATTQSVLQEITNIFETTLRLPAGKLDVNANFEDFGIDSIISMELINKISKKYNITLAPSKFVNVSNIQELADLLEEEIYGEDADSAASVNEANEPAAPVEPEPEPEPQVVKHVDSSSTSGRQITSSRTSRGGRRLVRESYQELLSYIRQKYNIDLSYRSFGSVDEIVDTLLTHHTDDLIFYYDTIHPHNGNGTNGAEKHASVTKSTAGPQRQTGDVAIVGISCNFPDAPDTETFWDNLINKKNSIREISKSRWNWEEYYEEAAAPGKTVSKWAAMINDIDRFDPDFFKVDPEEALLIDPQERLLLQEVYKAFQDAGIAPQNLAGSDTGVYVAYEYSEYENYLRKNIDKIPVGKYGPVFTSSSPTYYLANRLSFLFDFYGPSESVNVNCAGSAVAINRAYYSLANQESNVAVVGGVSLNLFADDYISLSQYGMLSPTGTCGVFDDNADGYTRGEGVAAVVLKRLEDAERDNDRIYGVIKASHQSNRGNARFLSEVKHEAITSAITNCYKKALINPQSINYIEVDGYATKWGDSFEYEGVKNVFKGIKAKEKNCALGSVKGNIGNLEAVSGLASFIKLALSLHHRKFPMTISGEKINTFMDIDSPSHPLYIANKELAFDELRRENGAPIRAGLNSFADSGVNLHIVLEEYRNQNDASNDETVASPQLFVLSAKDGQRLDDYIDAYIEYLSASGAEVPFANMIYTLQVGRDAMDERLAIVASSQSELLEKLKMVKDSGKETSLEKKGVFSGNINLTKENRIVNILTKDMINTMVGQSLQAAQWQQLAQLWISGLPVDWKVIWENRKAQPVSLPSYPFAKDKYWIEIDGGAAKPVMAKQPVAETKKETAKANGTPVIEAEWFFYTTDEDTKENTSMKPAEKVELFLKHEIALQLQKPMTEIADDINFLDLGMNSIGLITMIAQINDLLEINISPAILFNYSEVKTLSEYLGENYSDKIKKVSVTKDKAQAGQSNGRAKKGNTEEGEEALSKRILVPMQAKGKKRAVFAVPGADGNVITLQHLISALGTSQPFYGLETVGIIGKVASLDSVEAIAKANIEAIKEVQPKGPYRLLGFSNGGTIAYEMARILLEQKEKVESLILVDCMSPLLPSGHMIDDLVEGIKSIFINSSGHNVHLDAEQLKQVPEDQIVDYIYDNIKDLGFNFPKEQLAASIYTTIANDKFCRDYKPAKLSGEVDVLLFKASEGYIDAYKSASEDYGWNELLSKPVNIFPIEANHFSVIDKDNSKKIAEKVNTFFDKSRPKKASTKKKRASKA</sequence>
<dbReference type="Pfam" id="PF22336">
    <property type="entry name" value="RhiE-like_linker"/>
    <property type="match status" value="1"/>
</dbReference>
<dbReference type="PROSITE" id="PS00012">
    <property type="entry name" value="PHOSPHOPANTETHEINE"/>
    <property type="match status" value="2"/>
</dbReference>
<dbReference type="InterPro" id="IPR050091">
    <property type="entry name" value="PKS_NRPS_Biosynth_Enz"/>
</dbReference>
<dbReference type="GO" id="GO:0004312">
    <property type="term" value="F:fatty acid synthase activity"/>
    <property type="evidence" value="ECO:0007669"/>
    <property type="project" value="TreeGrafter"/>
</dbReference>
<dbReference type="Gene3D" id="1.10.1240.100">
    <property type="match status" value="1"/>
</dbReference>
<dbReference type="SMART" id="SM00825">
    <property type="entry name" value="PKS_KS"/>
    <property type="match status" value="1"/>
</dbReference>
<feature type="domain" description="Carrier" evidence="9">
    <location>
        <begin position="4"/>
        <end position="81"/>
    </location>
</feature>
<dbReference type="GO" id="GO:0006633">
    <property type="term" value="P:fatty acid biosynthetic process"/>
    <property type="evidence" value="ECO:0007669"/>
    <property type="project" value="TreeGrafter"/>
</dbReference>
<dbReference type="Gene3D" id="1.10.1200.10">
    <property type="entry name" value="ACP-like"/>
    <property type="match status" value="2"/>
</dbReference>
<keyword evidence="7" id="KW-0677">Repeat</keyword>
<dbReference type="EMBL" id="JAEUGD010000067">
    <property type="protein sequence ID" value="MBL6449571.1"/>
    <property type="molecule type" value="Genomic_DNA"/>
</dbReference>
<evidence type="ECO:0000256" key="7">
    <source>
        <dbReference type="ARBA" id="ARBA00022737"/>
    </source>
</evidence>
<evidence type="ECO:0000256" key="2">
    <source>
        <dbReference type="ARBA" id="ARBA00004792"/>
    </source>
</evidence>
<feature type="region of interest" description="Disordered" evidence="8">
    <location>
        <begin position="964"/>
        <end position="984"/>
    </location>
</feature>
<dbReference type="InterPro" id="IPR020841">
    <property type="entry name" value="PKS_Beta-ketoAc_synthase_dom"/>
</dbReference>
<dbReference type="SMART" id="SM00823">
    <property type="entry name" value="PKS_PP"/>
    <property type="match status" value="2"/>
</dbReference>
<dbReference type="InterPro" id="IPR029058">
    <property type="entry name" value="AB_hydrolase_fold"/>
</dbReference>
<dbReference type="Proteomes" id="UP000614216">
    <property type="component" value="Unassembled WGS sequence"/>
</dbReference>
<dbReference type="Gene3D" id="3.40.50.1820">
    <property type="entry name" value="alpha/beta hydrolase"/>
    <property type="match status" value="1"/>
</dbReference>
<keyword evidence="12" id="KW-1185">Reference proteome</keyword>
<evidence type="ECO:0000259" key="9">
    <source>
        <dbReference type="PROSITE" id="PS50075"/>
    </source>
</evidence>
<dbReference type="PANTHER" id="PTHR43775">
    <property type="entry name" value="FATTY ACID SYNTHASE"/>
    <property type="match status" value="1"/>
</dbReference>
<dbReference type="SUPFAM" id="SSF53474">
    <property type="entry name" value="alpha/beta-Hydrolases"/>
    <property type="match status" value="1"/>
</dbReference>
<reference evidence="11" key="1">
    <citation type="submission" date="2021-01" db="EMBL/GenBank/DDBJ databases">
        <title>Fulvivirga kasyanovii gen. nov., sp nov., a novel member of the phylum Bacteroidetes isolated from seawater in a mussel farm.</title>
        <authorList>
            <person name="Zhao L.-H."/>
            <person name="Wang Z.-J."/>
        </authorList>
    </citation>
    <scope>NUCLEOTIDE SEQUENCE</scope>
    <source>
        <strain evidence="11">29W222</strain>
    </source>
</reference>
<proteinExistence type="predicted"/>
<dbReference type="InterPro" id="IPR014031">
    <property type="entry name" value="Ketoacyl_synth_C"/>
</dbReference>
<keyword evidence="4" id="KW-0963">Cytoplasm</keyword>
<protein>
    <submittedName>
        <fullName evidence="11">Uncharacterized protein</fullName>
    </submittedName>
</protein>
<dbReference type="InterPro" id="IPR016039">
    <property type="entry name" value="Thiolase-like"/>
</dbReference>
<dbReference type="SUPFAM" id="SSF47336">
    <property type="entry name" value="ACP-like"/>
    <property type="match status" value="2"/>
</dbReference>
<keyword evidence="6" id="KW-0808">Transferase</keyword>
<evidence type="ECO:0000256" key="4">
    <source>
        <dbReference type="ARBA" id="ARBA00022490"/>
    </source>
</evidence>
<feature type="compositionally biased region" description="Low complexity" evidence="8">
    <location>
        <begin position="92"/>
        <end position="102"/>
    </location>
</feature>
<gene>
    <name evidence="11" type="ORF">JMN32_24880</name>
</gene>
<dbReference type="PROSITE" id="PS50075">
    <property type="entry name" value="CARRIER"/>
    <property type="match status" value="2"/>
</dbReference>
<feature type="region of interest" description="Disordered" evidence="8">
    <location>
        <begin position="87"/>
        <end position="137"/>
    </location>
</feature>
<evidence type="ECO:0000259" key="10">
    <source>
        <dbReference type="PROSITE" id="PS52004"/>
    </source>
</evidence>
<name>A0A937G3G0_9BACT</name>